<feature type="compositionally biased region" description="Low complexity" evidence="1">
    <location>
        <begin position="1192"/>
        <end position="1285"/>
    </location>
</feature>
<protein>
    <submittedName>
        <fullName evidence="3">Integral membrane regulatory protein</fullName>
    </submittedName>
</protein>
<feature type="transmembrane region" description="Helical" evidence="2">
    <location>
        <begin position="749"/>
        <end position="766"/>
    </location>
</feature>
<evidence type="ECO:0000313" key="4">
    <source>
        <dbReference type="Proteomes" id="UP000463951"/>
    </source>
</evidence>
<dbReference type="PANTHER" id="PTHR43685:SF3">
    <property type="entry name" value="SLR2126 PROTEIN"/>
    <property type="match status" value="1"/>
</dbReference>
<organism evidence="3 4">
    <name type="scientific">Streptomyces antimycoticus</name>
    <dbReference type="NCBI Taxonomy" id="68175"/>
    <lineage>
        <taxon>Bacteria</taxon>
        <taxon>Bacillati</taxon>
        <taxon>Actinomycetota</taxon>
        <taxon>Actinomycetes</taxon>
        <taxon>Kitasatosporales</taxon>
        <taxon>Streptomycetaceae</taxon>
        <taxon>Streptomyces</taxon>
        <taxon>Streptomyces violaceusniger group</taxon>
    </lineage>
</organism>
<dbReference type="Proteomes" id="UP000463951">
    <property type="component" value="Chromosome"/>
</dbReference>
<dbReference type="InterPro" id="IPR050834">
    <property type="entry name" value="Glycosyltransf_2"/>
</dbReference>
<feature type="transmembrane region" description="Helical" evidence="2">
    <location>
        <begin position="724"/>
        <end position="742"/>
    </location>
</feature>
<feature type="transmembrane region" description="Helical" evidence="2">
    <location>
        <begin position="772"/>
        <end position="790"/>
    </location>
</feature>
<feature type="transmembrane region" description="Helical" evidence="2">
    <location>
        <begin position="810"/>
        <end position="831"/>
    </location>
</feature>
<dbReference type="Gene3D" id="3.90.550.10">
    <property type="entry name" value="Spore Coat Polysaccharide Biosynthesis Protein SpsA, Chain A"/>
    <property type="match status" value="1"/>
</dbReference>
<feature type="compositionally biased region" description="Low complexity" evidence="1">
    <location>
        <begin position="1317"/>
        <end position="1328"/>
    </location>
</feature>
<keyword evidence="2" id="KW-0472">Membrane</keyword>
<feature type="compositionally biased region" description="Pro residues" evidence="1">
    <location>
        <begin position="1151"/>
        <end position="1165"/>
    </location>
</feature>
<evidence type="ECO:0000256" key="1">
    <source>
        <dbReference type="SAM" id="MobiDB-lite"/>
    </source>
</evidence>
<feature type="transmembrane region" description="Helical" evidence="2">
    <location>
        <begin position="537"/>
        <end position="555"/>
    </location>
</feature>
<evidence type="ECO:0000313" key="3">
    <source>
        <dbReference type="EMBL" id="BBJ43272.1"/>
    </source>
</evidence>
<dbReference type="PANTHER" id="PTHR43685">
    <property type="entry name" value="GLYCOSYLTRANSFERASE"/>
    <property type="match status" value="1"/>
</dbReference>
<gene>
    <name evidence="3" type="ORF">SSPO_059900</name>
</gene>
<dbReference type="EMBL" id="AP019620">
    <property type="protein sequence ID" value="BBJ43272.1"/>
    <property type="molecule type" value="Genomic_DNA"/>
</dbReference>
<accession>A0A499UQE1</accession>
<feature type="transmembrane region" description="Helical" evidence="2">
    <location>
        <begin position="567"/>
        <end position="584"/>
    </location>
</feature>
<feature type="transmembrane region" description="Helical" evidence="2">
    <location>
        <begin position="623"/>
        <end position="655"/>
    </location>
</feature>
<name>A0A499UQE1_9ACTN</name>
<dbReference type="Pfam" id="PF13641">
    <property type="entry name" value="Glyco_tranf_2_3"/>
    <property type="match status" value="1"/>
</dbReference>
<feature type="compositionally biased region" description="Basic residues" evidence="1">
    <location>
        <begin position="1343"/>
        <end position="1363"/>
    </location>
</feature>
<keyword evidence="2" id="KW-0812">Transmembrane</keyword>
<feature type="transmembrane region" description="Helical" evidence="2">
    <location>
        <begin position="460"/>
        <end position="487"/>
    </location>
</feature>
<proteinExistence type="predicted"/>
<dbReference type="SUPFAM" id="SSF53448">
    <property type="entry name" value="Nucleotide-diphospho-sugar transferases"/>
    <property type="match status" value="1"/>
</dbReference>
<reference evidence="3 4" key="1">
    <citation type="journal article" date="2020" name="Int. J. Syst. Evol. Microbiol.">
        <title>Reclassification of Streptomyces castelarensis and Streptomyces sporoclivatus as later heterotypic synonyms of Streptomyces antimycoticus.</title>
        <authorList>
            <person name="Komaki H."/>
            <person name="Tamura T."/>
        </authorList>
    </citation>
    <scope>NUCLEOTIDE SEQUENCE [LARGE SCALE GENOMIC DNA]</scope>
    <source>
        <strain evidence="3 4">NBRC 100767</strain>
    </source>
</reference>
<keyword evidence="2" id="KW-1133">Transmembrane helix</keyword>
<dbReference type="InterPro" id="IPR029044">
    <property type="entry name" value="Nucleotide-diphossugar_trans"/>
</dbReference>
<feature type="compositionally biased region" description="Low complexity" evidence="1">
    <location>
        <begin position="1123"/>
        <end position="1144"/>
    </location>
</feature>
<feature type="transmembrane region" description="Helical" evidence="2">
    <location>
        <begin position="667"/>
        <end position="687"/>
    </location>
</feature>
<feature type="region of interest" description="Disordered" evidence="1">
    <location>
        <begin position="413"/>
        <end position="436"/>
    </location>
</feature>
<evidence type="ECO:0000256" key="2">
    <source>
        <dbReference type="SAM" id="Phobius"/>
    </source>
</evidence>
<sequence>MSVHSHQAAQYPAANAAFAPAQEPAQTPAYPRHVVTAVLVAHDGARWLPDALSGLLGQERPVQSVIAADTGSADDSARLLTETLGDERVLHMARRSGFGTAVAEAVRTAPVLGPEELTYLKRPSGWDPVNRTWRDDAYDLPELPHGEPVQWLWLLHDDCAPEPDALAELLRVVDAELTANREPAIVGPKLRGWYDRRQLLEVGVSIARSGRRWTGLERREQDQGQHDQVRPVLSVSSAGMLVRRDVWEELGGFDARLPLMRDDVDLCWRAQAAGHQVLIAPDAVLRHAEASARERRPIDCVGRSVANPHRVDKAGAVYTLLVNTRGALLAYVMLRLLFGTLLRTLAYLVGKVPGQALDEVAGLFGILLRPGRILAARKRRGRPAAEPSELRPLFPPPGATVRATVEQVASNIGGRSEPELSSGGRHGAVESGPGGDDADFLEIEQFARLKRIARKPGPMLFLVLLVVSLVACRDLLGAGALAGGALLPAPAHVSELWSSYVDGWHPVGTGGTQSAPPYLAALAALGTVFLGSTGFTLTLLLVCSVPLAGFIAYFASRPLVESRLLRAWGSVAYAFLPAATGALAGGRLGTAVLAILLPLMARAAAAASGFTSNGTRLPSWRAAWAYALLLTFTMAFTPVVWPMALLLGAGVLVLRHRQSGTEQLMGYGLRFLTVVVTPLVVLAPWSLDLLTDPARFLEEAGLDRGAGSASALDLLALSPGGPKGGGTLLLLGFVLAALAALMRGERQTVVRTAWVVALTGFLFAAFTGGSGWAGPATLVYGLALLTAGVVGAENARERVAAQSFGWRQPVALLIAVATVAAPLYAAVSWMVSGADGPAGRRDPSQVPAFVAAESATEDQARTLVLGGGSSAAHADYALVRGSGARLGEGELAAAGGADTRLDGVVANLIAGSGADQTRQLGGYAVRYVYVQKGAPSEMERVLNATPGLTQLSREHGGVLWRVDQRVSRVSIVPAESSGRPAGGAAAKPVHVASGPVEAHTTVPDGTAGRVLRIADRSAPDWQATLDGKPLKATTVDGWAQGFELPATGGRLDLTYDTPITHTAWVWAQGLLAVVLLVLALPGRRRNVDDDLPDAEAAAAVITAEDLAGDGRRARRLRAAAEAQAVQAEAAQGRPDADPAAADAMPPRPDEIPPQPDEPPLQPPAEPAAMGDPYGDQAVANDPYGDQTAAGDPYAAVPHQQQAVPHQQQYGQQWDAQTYADAGYGQYPAGQYQGEQYQGEQYQGEGYPGQYPGGQYPAGDYQGDYQDTGYPAGYQEGQYQEGQYPADPYAGGQYADPYGYDQQQPYPDGGYPRRAIRRTAAPTPRTAATGASSSDEPHHPVPDRRRHGPGRRHRRRGPHRGLLR</sequence>
<feature type="region of interest" description="Disordered" evidence="1">
    <location>
        <begin position="1123"/>
        <end position="1363"/>
    </location>
</feature>